<evidence type="ECO:0000313" key="1">
    <source>
        <dbReference type="EMBL" id="RGD74735.1"/>
    </source>
</evidence>
<organism evidence="1 2">
    <name type="scientific">Thomasclavelia ramosa</name>
    <dbReference type="NCBI Taxonomy" id="1547"/>
    <lineage>
        <taxon>Bacteria</taxon>
        <taxon>Bacillati</taxon>
        <taxon>Bacillota</taxon>
        <taxon>Erysipelotrichia</taxon>
        <taxon>Erysipelotrichales</taxon>
        <taxon>Coprobacillaceae</taxon>
        <taxon>Thomasclavelia</taxon>
    </lineage>
</organism>
<dbReference type="EMBL" id="QUSL01000106">
    <property type="protein sequence ID" value="RGD74735.1"/>
    <property type="molecule type" value="Genomic_DNA"/>
</dbReference>
<dbReference type="Proteomes" id="UP000261032">
    <property type="component" value="Unassembled WGS sequence"/>
</dbReference>
<gene>
    <name evidence="1" type="ORF">DXB93_19650</name>
</gene>
<accession>A0A3E3E097</accession>
<proteinExistence type="predicted"/>
<sequence length="67" mass="7359">MTGPIILNKGSNYLVLKKYNFKAELGIPFDTKPEPYLNTEKLGADVKKAISENTKVTVDVSKACKGK</sequence>
<protein>
    <submittedName>
        <fullName evidence="1">Uncharacterized protein</fullName>
    </submittedName>
</protein>
<evidence type="ECO:0000313" key="2">
    <source>
        <dbReference type="Proteomes" id="UP000261032"/>
    </source>
</evidence>
<dbReference type="AlphaFoldDB" id="A0A3E3E097"/>
<name>A0A3E3E097_9FIRM</name>
<reference evidence="1 2" key="1">
    <citation type="submission" date="2018-08" db="EMBL/GenBank/DDBJ databases">
        <title>A genome reference for cultivated species of the human gut microbiota.</title>
        <authorList>
            <person name="Zou Y."/>
            <person name="Xue W."/>
            <person name="Luo G."/>
        </authorList>
    </citation>
    <scope>NUCLEOTIDE SEQUENCE [LARGE SCALE GENOMIC DNA]</scope>
    <source>
        <strain evidence="1 2">OM06-4</strain>
    </source>
</reference>
<comment type="caution">
    <text evidence="1">The sequence shown here is derived from an EMBL/GenBank/DDBJ whole genome shotgun (WGS) entry which is preliminary data.</text>
</comment>